<dbReference type="Pfam" id="PF10539">
    <property type="entry name" value="Dev_Cell_Death"/>
    <property type="match status" value="1"/>
</dbReference>
<feature type="compositionally biased region" description="Basic and acidic residues" evidence="1">
    <location>
        <begin position="53"/>
        <end position="62"/>
    </location>
</feature>
<evidence type="ECO:0000256" key="1">
    <source>
        <dbReference type="SAM" id="MobiDB-lite"/>
    </source>
</evidence>
<evidence type="ECO:0000313" key="4">
    <source>
        <dbReference type="EMBL" id="KAJ6843266.1"/>
    </source>
</evidence>
<dbReference type="PANTHER" id="PTHR46444:SF11">
    <property type="entry name" value="DCD DOMAIN-CONTAINING PROTEIN"/>
    <property type="match status" value="1"/>
</dbReference>
<organism evidence="3 5">
    <name type="scientific">Iris pallida</name>
    <name type="common">Sweet iris</name>
    <dbReference type="NCBI Taxonomy" id="29817"/>
    <lineage>
        <taxon>Eukaryota</taxon>
        <taxon>Viridiplantae</taxon>
        <taxon>Streptophyta</taxon>
        <taxon>Embryophyta</taxon>
        <taxon>Tracheophyta</taxon>
        <taxon>Spermatophyta</taxon>
        <taxon>Magnoliopsida</taxon>
        <taxon>Liliopsida</taxon>
        <taxon>Asparagales</taxon>
        <taxon>Iridaceae</taxon>
        <taxon>Iridoideae</taxon>
        <taxon>Irideae</taxon>
        <taxon>Iris</taxon>
    </lineage>
</organism>
<gene>
    <name evidence="4" type="ORF">M6B38_300855</name>
    <name evidence="3" type="ORF">M6B38_331430</name>
</gene>
<dbReference type="SMART" id="SM00767">
    <property type="entry name" value="DCD"/>
    <property type="match status" value="1"/>
</dbReference>
<reference evidence="3" key="1">
    <citation type="journal article" date="2023" name="GigaByte">
        <title>Genome assembly of the bearded iris, Iris pallida Lam.</title>
        <authorList>
            <person name="Bruccoleri R.E."/>
            <person name="Oakeley E.J."/>
            <person name="Faust A.M.E."/>
            <person name="Altorfer M."/>
            <person name="Dessus-Babus S."/>
            <person name="Burckhardt D."/>
            <person name="Oertli M."/>
            <person name="Naumann U."/>
            <person name="Petersen F."/>
            <person name="Wong J."/>
        </authorList>
    </citation>
    <scope>NUCLEOTIDE SEQUENCE</scope>
    <source>
        <strain evidence="3">GSM-AAB239-AS_SAM_17_03QT</strain>
    </source>
</reference>
<feature type="compositionally biased region" description="Basic and acidic residues" evidence="1">
    <location>
        <begin position="71"/>
        <end position="102"/>
    </location>
</feature>
<sequence length="534" mass="59631">MAKTKSKEVAASDVPSDMEETTGNVVESAPPTSVNTEEETTMVVDTAEEDAKEETKGNDKVESVGTDDPEGEKVDEGDKTEEVKATEEAKATEEVKGDEKGKTASKKKGKVLGKRKKKAVTSAAASSEKKKEAFASAAATSEKKEASASAAATSEKTKEASASADISDEKPKEKLKEKPNGTDQPKTQTVDKKKLKMADGMGLIFMCNAKTKKDCFHYKVLGLPASKKGMVEKVYKGMRLFLFDVDLKLMYGIYKAASPGGYNLEPKAFKSAFPSQVRFNVLDDCLPLPEEKFKAAIKENYYGRNKFNCQLSVEQVRNLCKLFKRAGKAPSSTSKKSREAIRAEPEPRSADRGRKRRSQAEAEPSYTVRDSKRRSRAEPEPSSADRDRRRRPQHERIREDRFPPRIRGRDLYSRREAYASSPPRPVAYGSPPRLVAMPPPARPPSYGYDRLLDDYYYRRDPLPSAELRDHRIMNVVDTRPREPIEHRDPYALYREPLPYREPAYAPASQPSTGYALPTITSLPSMSYAPPYPPY</sequence>
<keyword evidence="5" id="KW-1185">Reference proteome</keyword>
<protein>
    <recommendedName>
        <fullName evidence="2">DCD domain-containing protein</fullName>
    </recommendedName>
</protein>
<feature type="compositionally biased region" description="Basic and acidic residues" evidence="1">
    <location>
        <begin position="1"/>
        <end position="10"/>
    </location>
</feature>
<feature type="compositionally biased region" description="Basic and acidic residues" evidence="1">
    <location>
        <begin position="167"/>
        <end position="180"/>
    </location>
</feature>
<feature type="compositionally biased region" description="Low complexity" evidence="1">
    <location>
        <begin position="147"/>
        <end position="164"/>
    </location>
</feature>
<dbReference type="Proteomes" id="UP001140949">
    <property type="component" value="Unassembled WGS sequence"/>
</dbReference>
<feature type="compositionally biased region" description="Basic residues" evidence="1">
    <location>
        <begin position="103"/>
        <end position="119"/>
    </location>
</feature>
<dbReference type="EMBL" id="JANAVB010013394">
    <property type="protein sequence ID" value="KAJ6835589.1"/>
    <property type="molecule type" value="Genomic_DNA"/>
</dbReference>
<dbReference type="PROSITE" id="PS51222">
    <property type="entry name" value="DCD"/>
    <property type="match status" value="1"/>
</dbReference>
<evidence type="ECO:0000313" key="5">
    <source>
        <dbReference type="Proteomes" id="UP001140949"/>
    </source>
</evidence>
<comment type="caution">
    <text evidence="3">The sequence shown here is derived from an EMBL/GenBank/DDBJ whole genome shotgun (WGS) entry which is preliminary data.</text>
</comment>
<evidence type="ECO:0000259" key="2">
    <source>
        <dbReference type="PROSITE" id="PS51222"/>
    </source>
</evidence>
<feature type="region of interest" description="Disordered" evidence="1">
    <location>
        <begin position="1"/>
        <end position="193"/>
    </location>
</feature>
<reference evidence="3" key="2">
    <citation type="submission" date="2023-04" db="EMBL/GenBank/DDBJ databases">
        <authorList>
            <person name="Bruccoleri R.E."/>
            <person name="Oakeley E.J."/>
            <person name="Faust A.-M."/>
            <person name="Dessus-Babus S."/>
            <person name="Altorfer M."/>
            <person name="Burckhardt D."/>
            <person name="Oertli M."/>
            <person name="Naumann U."/>
            <person name="Petersen F."/>
            <person name="Wong J."/>
        </authorList>
    </citation>
    <scope>NUCLEOTIDE SEQUENCE</scope>
    <source>
        <strain evidence="3">GSM-AAB239-AS_SAM_17_03QT</strain>
        <tissue evidence="3">Leaf</tissue>
    </source>
</reference>
<feature type="compositionally biased region" description="Basic and acidic residues" evidence="1">
    <location>
        <begin position="336"/>
        <end position="352"/>
    </location>
</feature>
<feature type="compositionally biased region" description="Basic and acidic residues" evidence="1">
    <location>
        <begin position="376"/>
        <end position="387"/>
    </location>
</feature>
<dbReference type="PANTHER" id="PTHR46444">
    <property type="entry name" value="DCD (DEVELOPMENT AND CELL DEATH) DOMAIN PROTEIN-RELATED"/>
    <property type="match status" value="1"/>
</dbReference>
<feature type="compositionally biased region" description="Polar residues" evidence="1">
    <location>
        <begin position="21"/>
        <end position="35"/>
    </location>
</feature>
<name>A0AAX6H3I1_IRIPA</name>
<proteinExistence type="predicted"/>
<evidence type="ECO:0000313" key="3">
    <source>
        <dbReference type="EMBL" id="KAJ6835589.1"/>
    </source>
</evidence>
<accession>A0AAX6H3I1</accession>
<feature type="compositionally biased region" description="Basic and acidic residues" evidence="1">
    <location>
        <begin position="394"/>
        <end position="417"/>
    </location>
</feature>
<dbReference type="InterPro" id="IPR013989">
    <property type="entry name" value="Dev_and_cell_death_domain"/>
</dbReference>
<feature type="domain" description="DCD" evidence="2">
    <location>
        <begin position="198"/>
        <end position="325"/>
    </location>
</feature>
<feature type="region of interest" description="Disordered" evidence="1">
    <location>
        <begin position="327"/>
        <end position="432"/>
    </location>
</feature>
<feature type="compositionally biased region" description="Acidic residues" evidence="1">
    <location>
        <begin position="36"/>
        <end position="52"/>
    </location>
</feature>
<dbReference type="AlphaFoldDB" id="A0AAX6H3I1"/>
<dbReference type="EMBL" id="JANAVB010007202">
    <property type="protein sequence ID" value="KAJ6843266.1"/>
    <property type="molecule type" value="Genomic_DNA"/>
</dbReference>